<evidence type="ECO:0000313" key="2">
    <source>
        <dbReference type="EMBL" id="KAJ1137244.1"/>
    </source>
</evidence>
<feature type="region of interest" description="Disordered" evidence="1">
    <location>
        <begin position="135"/>
        <end position="155"/>
    </location>
</feature>
<gene>
    <name evidence="2" type="ORF">NDU88_003657</name>
</gene>
<comment type="caution">
    <text evidence="2">The sequence shown here is derived from an EMBL/GenBank/DDBJ whole genome shotgun (WGS) entry which is preliminary data.</text>
</comment>
<dbReference type="AlphaFoldDB" id="A0AAV7QCB7"/>
<keyword evidence="3" id="KW-1185">Reference proteome</keyword>
<sequence>MYLHVRPLLWWFPRGGVAEWVLHPHVTAFRRERQPSMAFPGPAQGTAVESQDGGQQGQVQRRTPERPPVLKAGKKRSAVRTGGISVVVEAKVGATQDRLYKGVCVADVGVGPEQGEWGLECTGSKQDKVASLETFRSGDKMEPEYPMPLRSTVRQ</sequence>
<evidence type="ECO:0000256" key="1">
    <source>
        <dbReference type="SAM" id="MobiDB-lite"/>
    </source>
</evidence>
<name>A0AAV7QCB7_PLEWA</name>
<proteinExistence type="predicted"/>
<feature type="compositionally biased region" description="Low complexity" evidence="1">
    <location>
        <begin position="51"/>
        <end position="60"/>
    </location>
</feature>
<reference evidence="2" key="1">
    <citation type="journal article" date="2022" name="bioRxiv">
        <title>Sequencing and chromosome-scale assembly of the giantPleurodeles waltlgenome.</title>
        <authorList>
            <person name="Brown T."/>
            <person name="Elewa A."/>
            <person name="Iarovenko S."/>
            <person name="Subramanian E."/>
            <person name="Araus A.J."/>
            <person name="Petzold A."/>
            <person name="Susuki M."/>
            <person name="Suzuki K.-i.T."/>
            <person name="Hayashi T."/>
            <person name="Toyoda A."/>
            <person name="Oliveira C."/>
            <person name="Osipova E."/>
            <person name="Leigh N.D."/>
            <person name="Simon A."/>
            <person name="Yun M.H."/>
        </authorList>
    </citation>
    <scope>NUCLEOTIDE SEQUENCE</scope>
    <source>
        <strain evidence="2">20211129_DDA</strain>
        <tissue evidence="2">Liver</tissue>
    </source>
</reference>
<accession>A0AAV7QCB7</accession>
<feature type="region of interest" description="Disordered" evidence="1">
    <location>
        <begin position="36"/>
        <end position="77"/>
    </location>
</feature>
<dbReference type="Proteomes" id="UP001066276">
    <property type="component" value="Chromosome 6"/>
</dbReference>
<dbReference type="EMBL" id="JANPWB010000010">
    <property type="protein sequence ID" value="KAJ1137244.1"/>
    <property type="molecule type" value="Genomic_DNA"/>
</dbReference>
<evidence type="ECO:0000313" key="3">
    <source>
        <dbReference type="Proteomes" id="UP001066276"/>
    </source>
</evidence>
<protein>
    <submittedName>
        <fullName evidence="2">Uncharacterized protein</fullName>
    </submittedName>
</protein>
<organism evidence="2 3">
    <name type="scientific">Pleurodeles waltl</name>
    <name type="common">Iberian ribbed newt</name>
    <dbReference type="NCBI Taxonomy" id="8319"/>
    <lineage>
        <taxon>Eukaryota</taxon>
        <taxon>Metazoa</taxon>
        <taxon>Chordata</taxon>
        <taxon>Craniata</taxon>
        <taxon>Vertebrata</taxon>
        <taxon>Euteleostomi</taxon>
        <taxon>Amphibia</taxon>
        <taxon>Batrachia</taxon>
        <taxon>Caudata</taxon>
        <taxon>Salamandroidea</taxon>
        <taxon>Salamandridae</taxon>
        <taxon>Pleurodelinae</taxon>
        <taxon>Pleurodeles</taxon>
    </lineage>
</organism>